<dbReference type="RefSeq" id="WP_307014668.1">
    <property type="nucleotide sequence ID" value="NZ_JAUSQW010000001.1"/>
</dbReference>
<dbReference type="Proteomes" id="UP001235966">
    <property type="component" value="Unassembled WGS sequence"/>
</dbReference>
<keyword evidence="3" id="KW-1185">Reference proteome</keyword>
<comment type="caution">
    <text evidence="2">The sequence shown here is derived from an EMBL/GenBank/DDBJ whole genome shotgun (WGS) entry which is preliminary data.</text>
</comment>
<protein>
    <recommendedName>
        <fullName evidence="1">Protein-glutamine gamma-glutamyltransferase-like C-terminal domain-containing protein</fullName>
    </recommendedName>
</protein>
<dbReference type="Pfam" id="PF13559">
    <property type="entry name" value="DUF4129"/>
    <property type="match status" value="1"/>
</dbReference>
<reference evidence="2 3" key="1">
    <citation type="submission" date="2023-07" db="EMBL/GenBank/DDBJ databases">
        <title>Sequencing the genomes of 1000 actinobacteria strains.</title>
        <authorList>
            <person name="Klenk H.-P."/>
        </authorList>
    </citation>
    <scope>NUCLEOTIDE SEQUENCE [LARGE SCALE GENOMIC DNA]</scope>
    <source>
        <strain evidence="2 3">DSM 102162</strain>
    </source>
</reference>
<sequence length="137" mass="14323">MVGVVIAALVVWLVFRAFRRTGRIARSAPLGHEVEKSANSLLARAQVASTPNEAVLLYVRAAIARLHESGRIVVAPSTTASEAAQLATAVAPGDFLAAAALFNAVAYGHHTATLADVEAMRSLAVATFTNSRQEVTS</sequence>
<feature type="domain" description="Protein-glutamine gamma-glutamyltransferase-like C-terminal" evidence="1">
    <location>
        <begin position="60"/>
        <end position="123"/>
    </location>
</feature>
<evidence type="ECO:0000259" key="1">
    <source>
        <dbReference type="Pfam" id="PF13559"/>
    </source>
</evidence>
<evidence type="ECO:0000313" key="3">
    <source>
        <dbReference type="Proteomes" id="UP001235966"/>
    </source>
</evidence>
<gene>
    <name evidence="2" type="ORF">J2S49_001432</name>
</gene>
<proteinExistence type="predicted"/>
<accession>A0ABT9NCA8</accession>
<organism evidence="2 3">
    <name type="scientific">Arcanobacterium wilhelmae</name>
    <dbReference type="NCBI Taxonomy" id="1803177"/>
    <lineage>
        <taxon>Bacteria</taxon>
        <taxon>Bacillati</taxon>
        <taxon>Actinomycetota</taxon>
        <taxon>Actinomycetes</taxon>
        <taxon>Actinomycetales</taxon>
        <taxon>Actinomycetaceae</taxon>
        <taxon>Arcanobacterium</taxon>
    </lineage>
</organism>
<dbReference type="InterPro" id="IPR025403">
    <property type="entry name" value="TgpA-like_C"/>
</dbReference>
<dbReference type="EMBL" id="JAUSQW010000001">
    <property type="protein sequence ID" value="MDP9801356.1"/>
    <property type="molecule type" value="Genomic_DNA"/>
</dbReference>
<name>A0ABT9NCA8_9ACTO</name>
<evidence type="ECO:0000313" key="2">
    <source>
        <dbReference type="EMBL" id="MDP9801356.1"/>
    </source>
</evidence>